<feature type="domain" description="PIN" evidence="1">
    <location>
        <begin position="9"/>
        <end position="130"/>
    </location>
</feature>
<keyword evidence="3" id="KW-1185">Reference proteome</keyword>
<sequence>MIKLRIVMDSLCLDRFFMGSSKGEKVLKILSSADEVITPDLVLAELARKYIREGVEENIVKERLKFIEENSIIVCIDRELSTQGAKAYVELLVKAKREGKNKPSITDSILLSLSRKYNAKVITGDEIFEGMSEVIFL</sequence>
<dbReference type="SUPFAM" id="SSF88723">
    <property type="entry name" value="PIN domain-like"/>
    <property type="match status" value="1"/>
</dbReference>
<protein>
    <submittedName>
        <fullName evidence="2">PIN domain-containing protein</fullName>
    </submittedName>
</protein>
<name>A0A650CHH4_SULOH</name>
<dbReference type="GeneID" id="42801308"/>
<dbReference type="Proteomes" id="UP000427373">
    <property type="component" value="Chromosome"/>
</dbReference>
<reference evidence="2 3" key="1">
    <citation type="submission" date="2019-10" db="EMBL/GenBank/DDBJ databases">
        <title>Genome Sequences from Six Type Strain Members of the Archaeal Family Sulfolobaceae: Acidianus ambivalens, Acidianus infernus, Metallosphaera prunae, Stygiolobus azoricus, Sulfolobus metallicus, and Sulfurisphaera ohwakuensis.</title>
        <authorList>
            <person name="Counts J.A."/>
            <person name="Kelly R.M."/>
        </authorList>
    </citation>
    <scope>NUCLEOTIDE SEQUENCE [LARGE SCALE GENOMIC DNA]</scope>
    <source>
        <strain evidence="2 3">TA-1</strain>
    </source>
</reference>
<dbReference type="Pfam" id="PF01850">
    <property type="entry name" value="PIN"/>
    <property type="match status" value="1"/>
</dbReference>
<evidence type="ECO:0000313" key="3">
    <source>
        <dbReference type="Proteomes" id="UP000427373"/>
    </source>
</evidence>
<dbReference type="RefSeq" id="WP_156014739.1">
    <property type="nucleotide sequence ID" value="NZ_CP045484.1"/>
</dbReference>
<dbReference type="AlphaFoldDB" id="A0A650CHH4"/>
<dbReference type="EMBL" id="CP045484">
    <property type="protein sequence ID" value="QGR17250.1"/>
    <property type="molecule type" value="Genomic_DNA"/>
</dbReference>
<evidence type="ECO:0000313" key="2">
    <source>
        <dbReference type="EMBL" id="QGR17250.1"/>
    </source>
</evidence>
<dbReference type="KEGG" id="soh:D1869_08640"/>
<dbReference type="InterPro" id="IPR029060">
    <property type="entry name" value="PIN-like_dom_sf"/>
</dbReference>
<accession>A0A650CHH4</accession>
<dbReference type="InterPro" id="IPR002716">
    <property type="entry name" value="PIN_dom"/>
</dbReference>
<dbReference type="Gene3D" id="3.40.50.1010">
    <property type="entry name" value="5'-nuclease"/>
    <property type="match status" value="1"/>
</dbReference>
<evidence type="ECO:0000259" key="1">
    <source>
        <dbReference type="Pfam" id="PF01850"/>
    </source>
</evidence>
<proteinExistence type="predicted"/>
<organism evidence="2 3">
    <name type="scientific">Sulfurisphaera ohwakuensis</name>
    <dbReference type="NCBI Taxonomy" id="69656"/>
    <lineage>
        <taxon>Archaea</taxon>
        <taxon>Thermoproteota</taxon>
        <taxon>Thermoprotei</taxon>
        <taxon>Sulfolobales</taxon>
        <taxon>Sulfolobaceae</taxon>
        <taxon>Sulfurisphaera</taxon>
    </lineage>
</organism>
<gene>
    <name evidence="2" type="ORF">D1869_08640</name>
</gene>
<dbReference type="OrthoDB" id="42689at2157"/>